<comment type="caution">
    <text evidence="1">The sequence shown here is derived from an EMBL/GenBank/DDBJ whole genome shotgun (WGS) entry which is preliminary data.</text>
</comment>
<gene>
    <name evidence="1" type="ORF">HPB49_011697</name>
</gene>
<name>A0ACB8DJH6_DERSI</name>
<evidence type="ECO:0000313" key="2">
    <source>
        <dbReference type="Proteomes" id="UP000821865"/>
    </source>
</evidence>
<proteinExistence type="predicted"/>
<dbReference type="Proteomes" id="UP000821865">
    <property type="component" value="Chromosome 11"/>
</dbReference>
<reference evidence="1" key="1">
    <citation type="submission" date="2020-05" db="EMBL/GenBank/DDBJ databases">
        <title>Large-scale comparative analyses of tick genomes elucidate their genetic diversity and vector capacities.</title>
        <authorList>
            <person name="Jia N."/>
            <person name="Wang J."/>
            <person name="Shi W."/>
            <person name="Du L."/>
            <person name="Sun Y."/>
            <person name="Zhan W."/>
            <person name="Jiang J."/>
            <person name="Wang Q."/>
            <person name="Zhang B."/>
            <person name="Ji P."/>
            <person name="Sakyi L.B."/>
            <person name="Cui X."/>
            <person name="Yuan T."/>
            <person name="Jiang B."/>
            <person name="Yang W."/>
            <person name="Lam T.T.-Y."/>
            <person name="Chang Q."/>
            <person name="Ding S."/>
            <person name="Wang X."/>
            <person name="Zhu J."/>
            <person name="Ruan X."/>
            <person name="Zhao L."/>
            <person name="Wei J."/>
            <person name="Que T."/>
            <person name="Du C."/>
            <person name="Cheng J."/>
            <person name="Dai P."/>
            <person name="Han X."/>
            <person name="Huang E."/>
            <person name="Gao Y."/>
            <person name="Liu J."/>
            <person name="Shao H."/>
            <person name="Ye R."/>
            <person name="Li L."/>
            <person name="Wei W."/>
            <person name="Wang X."/>
            <person name="Wang C."/>
            <person name="Yang T."/>
            <person name="Huo Q."/>
            <person name="Li W."/>
            <person name="Guo W."/>
            <person name="Chen H."/>
            <person name="Zhou L."/>
            <person name="Ni X."/>
            <person name="Tian J."/>
            <person name="Zhou Y."/>
            <person name="Sheng Y."/>
            <person name="Liu T."/>
            <person name="Pan Y."/>
            <person name="Xia L."/>
            <person name="Li J."/>
            <person name="Zhao F."/>
            <person name="Cao W."/>
        </authorList>
    </citation>
    <scope>NUCLEOTIDE SEQUENCE</scope>
    <source>
        <strain evidence="1">Dsil-2018</strain>
    </source>
</reference>
<keyword evidence="2" id="KW-1185">Reference proteome</keyword>
<organism evidence="1 2">
    <name type="scientific">Dermacentor silvarum</name>
    <name type="common">Tick</name>
    <dbReference type="NCBI Taxonomy" id="543639"/>
    <lineage>
        <taxon>Eukaryota</taxon>
        <taxon>Metazoa</taxon>
        <taxon>Ecdysozoa</taxon>
        <taxon>Arthropoda</taxon>
        <taxon>Chelicerata</taxon>
        <taxon>Arachnida</taxon>
        <taxon>Acari</taxon>
        <taxon>Parasitiformes</taxon>
        <taxon>Ixodida</taxon>
        <taxon>Ixodoidea</taxon>
        <taxon>Ixodidae</taxon>
        <taxon>Rhipicephalinae</taxon>
        <taxon>Dermacentor</taxon>
    </lineage>
</organism>
<sequence length="278" mass="31272">MGCDRTALDGILSLTVSQTNRYVRLNCQHVVSGGHGENLERHLQRRHKEVYDSILADKVSSTKRVVSDEVKGCPAAKLRQVDIQSMFQPTSSKCVFLEITEDSIMNIYVELVTRNGRPFRLIDDSGFRKRIDPVLKALSAKQAITAETVKDKVQEQTKREEISQTLRKRMFSLKIDCVSRLDRALLGINVQYAENGKLILQPLAMKELFDRHTAEHLTSQVKSTLSRYDLSVAQVYSVTTDNDVNTCMLKAASLLGETDHETEASSSDEEADSGYPEF</sequence>
<accession>A0ACB8DJH6</accession>
<evidence type="ECO:0000313" key="1">
    <source>
        <dbReference type="EMBL" id="KAH7970592.1"/>
    </source>
</evidence>
<dbReference type="EMBL" id="CM023480">
    <property type="protein sequence ID" value="KAH7970592.1"/>
    <property type="molecule type" value="Genomic_DNA"/>
</dbReference>
<protein>
    <submittedName>
        <fullName evidence="1">Uncharacterized protein</fullName>
    </submittedName>
</protein>